<proteinExistence type="inferred from homology"/>
<dbReference type="GO" id="GO:0004616">
    <property type="term" value="F:phosphogluconate dehydrogenase (decarboxylating) activity"/>
    <property type="evidence" value="ECO:0007669"/>
    <property type="project" value="InterPro"/>
</dbReference>
<dbReference type="InterPro" id="IPR008927">
    <property type="entry name" value="6-PGluconate_DH-like_C_sf"/>
</dbReference>
<evidence type="ECO:0000256" key="1">
    <source>
        <dbReference type="ARBA" id="ARBA00008419"/>
    </source>
</evidence>
<keyword evidence="3" id="KW-0311">Gluconate utilization</keyword>
<evidence type="ECO:0000259" key="4">
    <source>
        <dbReference type="SMART" id="SM01350"/>
    </source>
</evidence>
<dbReference type="Pfam" id="PF00393">
    <property type="entry name" value="6PGD"/>
    <property type="match status" value="1"/>
</dbReference>
<dbReference type="InterPro" id="IPR006114">
    <property type="entry name" value="6PGDH_C"/>
</dbReference>
<comment type="similarity">
    <text evidence="1">Belongs to the 6-phosphogluconate dehydrogenase family.</text>
</comment>
<dbReference type="RefSeq" id="WP_350346471.1">
    <property type="nucleotide sequence ID" value="NZ_CP158453.1"/>
</dbReference>
<dbReference type="Gene3D" id="1.10.1040.10">
    <property type="entry name" value="N-(1-d-carboxylethyl)-l-norvaline Dehydrogenase, domain 2"/>
    <property type="match status" value="1"/>
</dbReference>
<evidence type="ECO:0000313" key="5">
    <source>
        <dbReference type="EMBL" id="XBX98466.1"/>
    </source>
</evidence>
<dbReference type="InterPro" id="IPR004849">
    <property type="entry name" value="6DGDH_YqeC"/>
</dbReference>
<organism evidence="5">
    <name type="scientific">Heyndrickxia faecalis</name>
    <dbReference type="NCBI Taxonomy" id="2824910"/>
    <lineage>
        <taxon>Bacteria</taxon>
        <taxon>Bacillati</taxon>
        <taxon>Bacillota</taxon>
        <taxon>Bacilli</taxon>
        <taxon>Bacillales</taxon>
        <taxon>Bacillaceae</taxon>
        <taxon>Heyndrickxia</taxon>
    </lineage>
</organism>
<dbReference type="SUPFAM" id="SSF51735">
    <property type="entry name" value="NAD(P)-binding Rossmann-fold domains"/>
    <property type="match status" value="1"/>
</dbReference>
<dbReference type="Gene3D" id="3.40.50.720">
    <property type="entry name" value="NAD(P)-binding Rossmann-like Domain"/>
    <property type="match status" value="1"/>
</dbReference>
<dbReference type="NCBIfam" id="NF007161">
    <property type="entry name" value="PRK09599.1"/>
    <property type="match status" value="1"/>
</dbReference>
<dbReference type="NCBIfam" id="TIGR00872">
    <property type="entry name" value="gnd_rel"/>
    <property type="match status" value="1"/>
</dbReference>
<dbReference type="AlphaFoldDB" id="A0AAU7WI10"/>
<dbReference type="SUPFAM" id="SSF48179">
    <property type="entry name" value="6-phosphogluconate dehydrogenase C-terminal domain-like"/>
    <property type="match status" value="1"/>
</dbReference>
<dbReference type="SMART" id="SM01350">
    <property type="entry name" value="6PGD"/>
    <property type="match status" value="1"/>
</dbReference>
<dbReference type="EMBL" id="CP158453">
    <property type="protein sequence ID" value="XBX98466.1"/>
    <property type="molecule type" value="Genomic_DNA"/>
</dbReference>
<dbReference type="InterPro" id="IPR006115">
    <property type="entry name" value="6PGDH_NADP-bd"/>
</dbReference>
<protein>
    <submittedName>
        <fullName evidence="5">Phosphogluconate dehydrogenase (NAD(+)-dependent, decarboxylating)</fullName>
        <ecNumber evidence="5">1.1.1.343</ecNumber>
    </submittedName>
</protein>
<dbReference type="InterPro" id="IPR006183">
    <property type="entry name" value="Pgluconate_DH"/>
</dbReference>
<feature type="domain" description="6-phosphogluconate dehydrogenase C-terminal" evidence="4">
    <location>
        <begin position="167"/>
        <end position="298"/>
    </location>
</feature>
<evidence type="ECO:0000256" key="2">
    <source>
        <dbReference type="ARBA" id="ARBA00023002"/>
    </source>
</evidence>
<keyword evidence="2 5" id="KW-0560">Oxidoreductase</keyword>
<dbReference type="InterPro" id="IPR036291">
    <property type="entry name" value="NAD(P)-bd_dom_sf"/>
</dbReference>
<dbReference type="PANTHER" id="PTHR11811">
    <property type="entry name" value="6-PHOSPHOGLUCONATE DEHYDROGENASE"/>
    <property type="match status" value="1"/>
</dbReference>
<dbReference type="InterPro" id="IPR013328">
    <property type="entry name" value="6PGD_dom2"/>
</dbReference>
<evidence type="ECO:0000256" key="3">
    <source>
        <dbReference type="ARBA" id="ARBA00023064"/>
    </source>
</evidence>
<dbReference type="GO" id="GO:0019521">
    <property type="term" value="P:D-gluconate metabolic process"/>
    <property type="evidence" value="ECO:0007669"/>
    <property type="project" value="UniProtKB-KW"/>
</dbReference>
<dbReference type="Pfam" id="PF03446">
    <property type="entry name" value="NAD_binding_2"/>
    <property type="match status" value="1"/>
</dbReference>
<name>A0AAU7WI10_9BACI</name>
<accession>A0AAU7WI10</accession>
<dbReference type="GeneID" id="93258398"/>
<sequence length="298" mass="32745">MKVGMIGLGKMGWNMLLNLQEKSVNVAGYDASESVRKKAYEENLPVQDSLDALLNVLEEQKIVMLSTPAGNITNTLVKTLLDKLNPGDIIIDAGNSYYKDSVKNFELAQEKGIGFLDCGTSGGIEGARYGACLMVGGKKEIFDQVEEIFSKLACEKGYTYTGKPGSGHYLKMIHNGIEYGMLQAIGEGFDVLHASQYDYDFEKVASVWNHGSVVRSWLMELAEKSFKEDPKLDHLRGIIDASGEGKWTVEEALDLNIPAPVIASSLFVRNASKIEDSFSAKVVSTIRHQFGGHEIVEH</sequence>
<dbReference type="EC" id="1.1.1.343" evidence="5"/>
<reference evidence="5" key="1">
    <citation type="submission" date="2024-06" db="EMBL/GenBank/DDBJ databases">
        <authorList>
            <person name="Huang C.H."/>
            <person name="Ting Y.S."/>
            <person name="Cheng Y.H."/>
        </authorList>
    </citation>
    <scope>NUCLEOTIDE SEQUENCE</scope>
    <source>
        <strain evidence="5">TCI803</strain>
    </source>
</reference>
<dbReference type="GO" id="GO:0050661">
    <property type="term" value="F:NADP binding"/>
    <property type="evidence" value="ECO:0007669"/>
    <property type="project" value="InterPro"/>
</dbReference>
<dbReference type="GO" id="GO:0006098">
    <property type="term" value="P:pentose-phosphate shunt"/>
    <property type="evidence" value="ECO:0007669"/>
    <property type="project" value="InterPro"/>
</dbReference>
<dbReference type="PRINTS" id="PR00076">
    <property type="entry name" value="6PGDHDRGNASE"/>
</dbReference>
<gene>
    <name evidence="5" type="primary">gnd</name>
    <name evidence="5" type="ORF">ABR335_02315</name>
</gene>